<evidence type="ECO:0000256" key="4">
    <source>
        <dbReference type="ARBA" id="ARBA00016131"/>
    </source>
</evidence>
<dbReference type="EMBL" id="BMFR01000002">
    <property type="protein sequence ID" value="GGG68324.1"/>
    <property type="molecule type" value="Genomic_DNA"/>
</dbReference>
<dbReference type="GO" id="GO:0005507">
    <property type="term" value="F:copper ion binding"/>
    <property type="evidence" value="ECO:0007669"/>
    <property type="project" value="InterPro"/>
</dbReference>
<evidence type="ECO:0000256" key="16">
    <source>
        <dbReference type="SAM" id="Phobius"/>
    </source>
</evidence>
<accession>A0A917H611</accession>
<comment type="caution">
    <text evidence="19">The sequence shown here is derived from an EMBL/GenBank/DDBJ whole genome shotgun (WGS) entry which is preliminary data.</text>
</comment>
<organism evidence="19 20">
    <name type="scientific">Virgibacillus oceani</name>
    <dbReference type="NCBI Taxonomy" id="1479511"/>
    <lineage>
        <taxon>Bacteria</taxon>
        <taxon>Bacillati</taxon>
        <taxon>Bacillota</taxon>
        <taxon>Bacilli</taxon>
        <taxon>Bacillales</taxon>
        <taxon>Bacillaceae</taxon>
        <taxon>Virgibacillus</taxon>
    </lineage>
</organism>
<keyword evidence="10 14" id="KW-0249">Electron transport</keyword>
<dbReference type="InterPro" id="IPR036257">
    <property type="entry name" value="Cyt_c_oxidase_su2_TM_sf"/>
</dbReference>
<keyword evidence="13 14" id="KW-0472">Membrane</keyword>
<dbReference type="GO" id="GO:0004129">
    <property type="term" value="F:cytochrome-c oxidase activity"/>
    <property type="evidence" value="ECO:0007669"/>
    <property type="project" value="UniProtKB-UniRule"/>
</dbReference>
<evidence type="ECO:0000256" key="11">
    <source>
        <dbReference type="ARBA" id="ARBA00022989"/>
    </source>
</evidence>
<dbReference type="SUPFAM" id="SSF49503">
    <property type="entry name" value="Cupredoxins"/>
    <property type="match status" value="1"/>
</dbReference>
<evidence type="ECO:0000313" key="20">
    <source>
        <dbReference type="Proteomes" id="UP000622860"/>
    </source>
</evidence>
<gene>
    <name evidence="19" type="primary">qoxA</name>
    <name evidence="19" type="ORF">GCM10011398_10200</name>
</gene>
<dbReference type="InterPro" id="IPR006332">
    <property type="entry name" value="QoxA"/>
</dbReference>
<dbReference type="NCBIfam" id="TIGR01432">
    <property type="entry name" value="QOXA"/>
    <property type="match status" value="1"/>
</dbReference>
<keyword evidence="9" id="KW-0732">Signal</keyword>
<name>A0A917H611_9BACI</name>
<keyword evidence="12 14" id="KW-0560">Oxidoreductase</keyword>
<comment type="catalytic activity">
    <reaction evidence="1 14">
        <text>2 a quinol + O2 = 2 a quinone + 2 H2O</text>
        <dbReference type="Rhea" id="RHEA:55376"/>
        <dbReference type="ChEBI" id="CHEBI:15377"/>
        <dbReference type="ChEBI" id="CHEBI:15379"/>
        <dbReference type="ChEBI" id="CHEBI:24646"/>
        <dbReference type="ChEBI" id="CHEBI:132124"/>
    </reaction>
</comment>
<feature type="transmembrane region" description="Helical" evidence="16">
    <location>
        <begin position="39"/>
        <end position="64"/>
    </location>
</feature>
<dbReference type="EC" id="1.10.3.-" evidence="14"/>
<feature type="domain" description="Cytochrome oxidase subunit II copper A binding" evidence="17">
    <location>
        <begin position="122"/>
        <end position="234"/>
    </location>
</feature>
<evidence type="ECO:0000256" key="3">
    <source>
        <dbReference type="ARBA" id="ARBA00007866"/>
    </source>
</evidence>
<dbReference type="PIRSF" id="PIRSF000292">
    <property type="entry name" value="Ubi_od_II"/>
    <property type="match status" value="1"/>
</dbReference>
<evidence type="ECO:0000256" key="6">
    <source>
        <dbReference type="ARBA" id="ARBA00022475"/>
    </source>
</evidence>
<evidence type="ECO:0000259" key="17">
    <source>
        <dbReference type="PROSITE" id="PS50857"/>
    </source>
</evidence>
<evidence type="ECO:0000256" key="5">
    <source>
        <dbReference type="ARBA" id="ARBA00022448"/>
    </source>
</evidence>
<keyword evidence="5 14" id="KW-0813">Transport</keyword>
<evidence type="ECO:0000256" key="14">
    <source>
        <dbReference type="PIRNR" id="PIRNR000292"/>
    </source>
</evidence>
<dbReference type="GO" id="GO:0005886">
    <property type="term" value="C:plasma membrane"/>
    <property type="evidence" value="ECO:0007669"/>
    <property type="project" value="UniProtKB-SubCell"/>
</dbReference>
<dbReference type="InterPro" id="IPR045187">
    <property type="entry name" value="CcO_II"/>
</dbReference>
<evidence type="ECO:0000256" key="12">
    <source>
        <dbReference type="ARBA" id="ARBA00023002"/>
    </source>
</evidence>
<dbReference type="PROSITE" id="PS50857">
    <property type="entry name" value="COX2_CUA"/>
    <property type="match status" value="1"/>
</dbReference>
<feature type="transmembrane region" description="Helical" evidence="16">
    <location>
        <begin position="84"/>
        <end position="106"/>
    </location>
</feature>
<dbReference type="PANTHER" id="PTHR22888">
    <property type="entry name" value="CYTOCHROME C OXIDASE, SUBUNIT II"/>
    <property type="match status" value="1"/>
</dbReference>
<dbReference type="GO" id="GO:0042773">
    <property type="term" value="P:ATP synthesis coupled electron transport"/>
    <property type="evidence" value="ECO:0007669"/>
    <property type="project" value="TreeGrafter"/>
</dbReference>
<dbReference type="GO" id="GO:0009486">
    <property type="term" value="F:cytochrome bo3 ubiquinol oxidase activity"/>
    <property type="evidence" value="ECO:0007669"/>
    <property type="project" value="InterPro"/>
</dbReference>
<comment type="similarity">
    <text evidence="3 14">Belongs to the cytochrome c oxidase subunit 2 family.</text>
</comment>
<comment type="subcellular location">
    <subcellularLocation>
        <location evidence="2">Cell membrane</location>
        <topology evidence="2">Multi-pass membrane protein</topology>
    </subcellularLocation>
</comment>
<evidence type="ECO:0000256" key="9">
    <source>
        <dbReference type="ARBA" id="ARBA00022729"/>
    </source>
</evidence>
<proteinExistence type="inferred from homology"/>
<dbReference type="GO" id="GO:0016682">
    <property type="term" value="F:oxidoreductase activity, acting on diphenols and related substances as donors, oxygen as acceptor"/>
    <property type="evidence" value="ECO:0007669"/>
    <property type="project" value="InterPro"/>
</dbReference>
<sequence>MKIKWAMLAAIFTIVTVLTGCEPLAVLNPKGPQAETQADVIWLSIGIMLFIVVAVFAILIYMLVKFRASKQSDDYEPPHIEGNVIVESICVGIPVLIVAFLSIVSVQSNYEVESSPEGYGEKEPLVVYASSSNWKWHFSYPEQNIETVNYLYIPTDRPLEFKLYSYGPITSFWIPQLGGQKYAMSDMVTTLHLAADAPGEYMGRNANFSGKGFAENTFNVKAMPQAEFDEWVDEVNNTADPLTEKEFDQLLEPGHLGQLTFKGTHLTFLPPPSAENGGHNHGSGSADKHTEMSGNSDNESDSGHSDSHSDEEHSDH</sequence>
<evidence type="ECO:0000259" key="18">
    <source>
        <dbReference type="PROSITE" id="PS50999"/>
    </source>
</evidence>
<dbReference type="PROSITE" id="PS51257">
    <property type="entry name" value="PROKAR_LIPOPROTEIN"/>
    <property type="match status" value="1"/>
</dbReference>
<reference evidence="19" key="1">
    <citation type="journal article" date="2014" name="Int. J. Syst. Evol. Microbiol.">
        <title>Complete genome sequence of Corynebacterium casei LMG S-19264T (=DSM 44701T), isolated from a smear-ripened cheese.</title>
        <authorList>
            <consortium name="US DOE Joint Genome Institute (JGI-PGF)"/>
            <person name="Walter F."/>
            <person name="Albersmeier A."/>
            <person name="Kalinowski J."/>
            <person name="Ruckert C."/>
        </authorList>
    </citation>
    <scope>NUCLEOTIDE SEQUENCE</scope>
    <source>
        <strain evidence="19">CGMCC 1.12754</strain>
    </source>
</reference>
<dbReference type="InterPro" id="IPR008972">
    <property type="entry name" value="Cupredoxin"/>
</dbReference>
<evidence type="ECO:0000256" key="1">
    <source>
        <dbReference type="ARBA" id="ARBA00000725"/>
    </source>
</evidence>
<feature type="region of interest" description="Disordered" evidence="15">
    <location>
        <begin position="264"/>
        <end position="316"/>
    </location>
</feature>
<keyword evidence="6 14" id="KW-1003">Cell membrane</keyword>
<dbReference type="SUPFAM" id="SSF81464">
    <property type="entry name" value="Cytochrome c oxidase subunit II-like, transmembrane region"/>
    <property type="match status" value="1"/>
</dbReference>
<reference evidence="19" key="2">
    <citation type="submission" date="2020-09" db="EMBL/GenBank/DDBJ databases">
        <authorList>
            <person name="Sun Q."/>
            <person name="Zhou Y."/>
        </authorList>
    </citation>
    <scope>NUCLEOTIDE SEQUENCE</scope>
    <source>
        <strain evidence="19">CGMCC 1.12754</strain>
    </source>
</reference>
<evidence type="ECO:0000256" key="7">
    <source>
        <dbReference type="ARBA" id="ARBA00022660"/>
    </source>
</evidence>
<evidence type="ECO:0000256" key="8">
    <source>
        <dbReference type="ARBA" id="ARBA00022692"/>
    </source>
</evidence>
<dbReference type="InterPro" id="IPR002429">
    <property type="entry name" value="CcO_II-like_C"/>
</dbReference>
<dbReference type="InterPro" id="IPR034227">
    <property type="entry name" value="CuRO_UO_II"/>
</dbReference>
<evidence type="ECO:0000256" key="13">
    <source>
        <dbReference type="ARBA" id="ARBA00023136"/>
    </source>
</evidence>
<feature type="domain" description="Cytochrome oxidase subunit II transmembrane region profile" evidence="18">
    <location>
        <begin position="18"/>
        <end position="116"/>
    </location>
</feature>
<evidence type="ECO:0000256" key="15">
    <source>
        <dbReference type="SAM" id="MobiDB-lite"/>
    </source>
</evidence>
<dbReference type="PROSITE" id="PS50999">
    <property type="entry name" value="COX2_TM"/>
    <property type="match status" value="1"/>
</dbReference>
<evidence type="ECO:0000313" key="19">
    <source>
        <dbReference type="EMBL" id="GGG68324.1"/>
    </source>
</evidence>
<dbReference type="InterPro" id="IPR006333">
    <property type="entry name" value="Cyt_o_ubiquinol_oxidase_su2"/>
</dbReference>
<dbReference type="PANTHER" id="PTHR22888:SF18">
    <property type="entry name" value="CYTOCHROME BO(3) UBIQUINOL OXIDASE SUBUNIT 2"/>
    <property type="match status" value="1"/>
</dbReference>
<protein>
    <recommendedName>
        <fullName evidence="4 14">Quinol oxidase subunit 2</fullName>
        <ecNumber evidence="14">1.10.3.-</ecNumber>
    </recommendedName>
</protein>
<keyword evidence="8 16" id="KW-0812">Transmembrane</keyword>
<evidence type="ECO:0000256" key="2">
    <source>
        <dbReference type="ARBA" id="ARBA00004651"/>
    </source>
</evidence>
<keyword evidence="20" id="KW-1185">Reference proteome</keyword>
<keyword evidence="11 16" id="KW-1133">Transmembrane helix</keyword>
<dbReference type="Pfam" id="PF02790">
    <property type="entry name" value="COX2_TM"/>
    <property type="match status" value="1"/>
</dbReference>
<comment type="function">
    <text evidence="14">Catalyzes quinol oxidation with the concomitant reduction of oxygen to water. Subunit II transfers the electrons from a quinol to the binuclear center of the catalytic subunit I.</text>
</comment>
<evidence type="ECO:0000256" key="10">
    <source>
        <dbReference type="ARBA" id="ARBA00022982"/>
    </source>
</evidence>
<dbReference type="Proteomes" id="UP000622860">
    <property type="component" value="Unassembled WGS sequence"/>
</dbReference>
<keyword evidence="7 14" id="KW-0679">Respiratory chain</keyword>
<dbReference type="RefSeq" id="WP_188454255.1">
    <property type="nucleotide sequence ID" value="NZ_BMFR01000002.1"/>
</dbReference>
<dbReference type="CDD" id="cd04212">
    <property type="entry name" value="CuRO_UO_II"/>
    <property type="match status" value="1"/>
</dbReference>
<feature type="compositionally biased region" description="Basic and acidic residues" evidence="15">
    <location>
        <begin position="301"/>
        <end position="316"/>
    </location>
</feature>
<dbReference type="Gene3D" id="1.10.287.90">
    <property type="match status" value="1"/>
</dbReference>
<dbReference type="Gene3D" id="2.60.40.420">
    <property type="entry name" value="Cupredoxins - blue copper proteins"/>
    <property type="match status" value="1"/>
</dbReference>
<dbReference type="InterPro" id="IPR011759">
    <property type="entry name" value="Cyt_c_oxidase_su2_TM_dom"/>
</dbReference>
<dbReference type="AlphaFoldDB" id="A0A917H611"/>